<name>A0A8C2FBH9_CYPCA</name>
<organism evidence="1 2">
    <name type="scientific">Cyprinus carpio</name>
    <name type="common">Common carp</name>
    <dbReference type="NCBI Taxonomy" id="7962"/>
    <lineage>
        <taxon>Eukaryota</taxon>
        <taxon>Metazoa</taxon>
        <taxon>Chordata</taxon>
        <taxon>Craniata</taxon>
        <taxon>Vertebrata</taxon>
        <taxon>Euteleostomi</taxon>
        <taxon>Actinopterygii</taxon>
        <taxon>Neopterygii</taxon>
        <taxon>Teleostei</taxon>
        <taxon>Ostariophysi</taxon>
        <taxon>Cypriniformes</taxon>
        <taxon>Cyprinidae</taxon>
        <taxon>Cyprininae</taxon>
        <taxon>Cyprinus</taxon>
    </lineage>
</organism>
<proteinExistence type="predicted"/>
<dbReference type="Proteomes" id="UP000694701">
    <property type="component" value="Unplaced"/>
</dbReference>
<reference evidence="1" key="1">
    <citation type="submission" date="2025-08" db="UniProtKB">
        <authorList>
            <consortium name="Ensembl"/>
        </authorList>
    </citation>
    <scope>IDENTIFICATION</scope>
</reference>
<evidence type="ECO:0000313" key="2">
    <source>
        <dbReference type="Proteomes" id="UP000694701"/>
    </source>
</evidence>
<protein>
    <submittedName>
        <fullName evidence="1">Uncharacterized protein</fullName>
    </submittedName>
</protein>
<accession>A0A8C2FBH9</accession>
<dbReference type="Ensembl" id="ENSCCRT00020058656.1">
    <property type="protein sequence ID" value="ENSCCRP00020053652.1"/>
    <property type="gene ID" value="ENSCCRG00020024218.1"/>
</dbReference>
<evidence type="ECO:0000313" key="1">
    <source>
        <dbReference type="Ensembl" id="ENSCCRP00020053652.1"/>
    </source>
</evidence>
<dbReference type="AlphaFoldDB" id="A0A8C2FBH9"/>
<sequence>MGTSAKRRPKVQPSTLALPTQIKAPYIIFYLQNQTRRRNSPLQCVTYYLLCT</sequence>